<keyword evidence="5 7" id="KW-0687">Ribonucleoprotein</keyword>
<sequence>MPNIKSAIKRVKVLQKKAAANKIKRSEIRTAVKKARVAVAESNEHASEIYRSVQKKLDQAACKGRLHKNTVARRKSALAKALNAAK</sequence>
<dbReference type="GO" id="GO:0005829">
    <property type="term" value="C:cytosol"/>
    <property type="evidence" value="ECO:0007669"/>
    <property type="project" value="TreeGrafter"/>
</dbReference>
<proteinExistence type="inferred from homology"/>
<evidence type="ECO:0000256" key="4">
    <source>
        <dbReference type="ARBA" id="ARBA00022980"/>
    </source>
</evidence>
<dbReference type="HAMAP" id="MF_00500">
    <property type="entry name" value="Ribosomal_bS20"/>
    <property type="match status" value="1"/>
</dbReference>
<evidence type="ECO:0000256" key="7">
    <source>
        <dbReference type="HAMAP-Rule" id="MF_00500"/>
    </source>
</evidence>
<evidence type="ECO:0000313" key="9">
    <source>
        <dbReference type="Proteomes" id="UP000236394"/>
    </source>
</evidence>
<protein>
    <recommendedName>
        <fullName evidence="6 7">Small ribosomal subunit protein bS20</fullName>
    </recommendedName>
</protein>
<keyword evidence="2 7" id="KW-0699">rRNA-binding</keyword>
<dbReference type="Proteomes" id="UP000236394">
    <property type="component" value="Unassembled WGS sequence"/>
</dbReference>
<dbReference type="PANTHER" id="PTHR33398:SF1">
    <property type="entry name" value="SMALL RIBOSOMAL SUBUNIT PROTEIN BS20C"/>
    <property type="match status" value="1"/>
</dbReference>
<reference evidence="9" key="1">
    <citation type="submission" date="2017-04" db="EMBL/GenBank/DDBJ databases">
        <authorList>
            <person name="Bumgarner R.E."/>
            <person name="Fredricks D.N."/>
            <person name="Srinivasan S."/>
        </authorList>
    </citation>
    <scope>NUCLEOTIDE SEQUENCE [LARGE SCALE GENOMIC DNA]</scope>
    <source>
        <strain evidence="9">KA00405</strain>
    </source>
</reference>
<comment type="function">
    <text evidence="7">Binds directly to 16S ribosomal RNA.</text>
</comment>
<dbReference type="PANTHER" id="PTHR33398">
    <property type="entry name" value="30S RIBOSOMAL PROTEIN S20"/>
    <property type="match status" value="1"/>
</dbReference>
<organism evidence="8 9">
    <name type="scientific">Mageeibacillus indolicus</name>
    <dbReference type="NCBI Taxonomy" id="884684"/>
    <lineage>
        <taxon>Bacteria</taxon>
        <taxon>Bacillati</taxon>
        <taxon>Bacillota</taxon>
        <taxon>Clostridia</taxon>
        <taxon>Eubacteriales</taxon>
        <taxon>Oscillospiraceae</taxon>
        <taxon>Mageeibacillus</taxon>
    </lineage>
</organism>
<comment type="similarity">
    <text evidence="1 7">Belongs to the bacterial ribosomal protein bS20 family.</text>
</comment>
<dbReference type="SUPFAM" id="SSF46992">
    <property type="entry name" value="Ribosomal protein S20"/>
    <property type="match status" value="1"/>
</dbReference>
<dbReference type="GO" id="GO:0070181">
    <property type="term" value="F:small ribosomal subunit rRNA binding"/>
    <property type="evidence" value="ECO:0007669"/>
    <property type="project" value="TreeGrafter"/>
</dbReference>
<dbReference type="GO" id="GO:0003735">
    <property type="term" value="F:structural constituent of ribosome"/>
    <property type="evidence" value="ECO:0007669"/>
    <property type="project" value="InterPro"/>
</dbReference>
<dbReference type="NCBIfam" id="TIGR00029">
    <property type="entry name" value="S20"/>
    <property type="match status" value="1"/>
</dbReference>
<keyword evidence="3 7" id="KW-0694">RNA-binding</keyword>
<dbReference type="EMBL" id="NBZD01000004">
    <property type="protein sequence ID" value="PNH18107.1"/>
    <property type="molecule type" value="Genomic_DNA"/>
</dbReference>
<evidence type="ECO:0000256" key="3">
    <source>
        <dbReference type="ARBA" id="ARBA00022884"/>
    </source>
</evidence>
<evidence type="ECO:0000256" key="1">
    <source>
        <dbReference type="ARBA" id="ARBA00007634"/>
    </source>
</evidence>
<gene>
    <name evidence="7" type="primary">rpsT</name>
    <name evidence="8" type="ORF">B7R76_07200</name>
</gene>
<accession>A0A2J8B028</accession>
<evidence type="ECO:0000313" key="8">
    <source>
        <dbReference type="EMBL" id="PNH18107.1"/>
    </source>
</evidence>
<comment type="caution">
    <text evidence="8">The sequence shown here is derived from an EMBL/GenBank/DDBJ whole genome shotgun (WGS) entry which is preliminary data.</text>
</comment>
<dbReference type="AlphaFoldDB" id="A0A2J8B028"/>
<dbReference type="GO" id="GO:0006412">
    <property type="term" value="P:translation"/>
    <property type="evidence" value="ECO:0007669"/>
    <property type="project" value="UniProtKB-UniRule"/>
</dbReference>
<dbReference type="InterPro" id="IPR002583">
    <property type="entry name" value="Ribosomal_bS20"/>
</dbReference>
<dbReference type="OMA" id="KRCFSAC"/>
<dbReference type="RefSeq" id="WP_012993032.1">
    <property type="nucleotide sequence ID" value="NZ_NBZD01000004.1"/>
</dbReference>
<evidence type="ECO:0000256" key="6">
    <source>
        <dbReference type="ARBA" id="ARBA00035136"/>
    </source>
</evidence>
<keyword evidence="4 7" id="KW-0689">Ribosomal protein</keyword>
<dbReference type="Pfam" id="PF01649">
    <property type="entry name" value="Ribosomal_S20p"/>
    <property type="match status" value="1"/>
</dbReference>
<dbReference type="InterPro" id="IPR036510">
    <property type="entry name" value="Ribosomal_bS20_sf"/>
</dbReference>
<name>A0A2J8B028_9FIRM</name>
<evidence type="ECO:0000256" key="2">
    <source>
        <dbReference type="ARBA" id="ARBA00022730"/>
    </source>
</evidence>
<dbReference type="GO" id="GO:0015935">
    <property type="term" value="C:small ribosomal subunit"/>
    <property type="evidence" value="ECO:0007669"/>
    <property type="project" value="TreeGrafter"/>
</dbReference>
<dbReference type="Gene3D" id="1.20.58.110">
    <property type="entry name" value="Ribosomal protein S20"/>
    <property type="match status" value="1"/>
</dbReference>
<evidence type="ECO:0000256" key="5">
    <source>
        <dbReference type="ARBA" id="ARBA00023274"/>
    </source>
</evidence>